<evidence type="ECO:0000313" key="2">
    <source>
        <dbReference type="EMBL" id="KAJ7699494.1"/>
    </source>
</evidence>
<dbReference type="GO" id="GO:0003677">
    <property type="term" value="F:DNA binding"/>
    <property type="evidence" value="ECO:0007669"/>
    <property type="project" value="InterPro"/>
</dbReference>
<gene>
    <name evidence="2" type="ORF">B0H16DRAFT_1835886</name>
</gene>
<sequence>DEKSGFVPGVLQVGLDHSSLELQAKLDEEYNQLVEDRRLLREFIFPRDDGTTNFYLPVNLLRIVQNAAQIFHINIEPAYIIDQATALGERLIVVRGDDPLSQAAQQDAVLRFRMHLRTTIATRHVLEKHLTREALDWVLGEVESKFNQAVANPGEMCGTLPAQSI</sequence>
<dbReference type="AlphaFoldDB" id="A0AAD7DTM5"/>
<dbReference type="InterPro" id="IPR007075">
    <property type="entry name" value="RNA_pol_Rpb1_6"/>
</dbReference>
<accession>A0AAD7DTM5</accession>
<keyword evidence="3" id="KW-1185">Reference proteome</keyword>
<comment type="caution">
    <text evidence="2">The sequence shown here is derived from an EMBL/GenBank/DDBJ whole genome shotgun (WGS) entry which is preliminary data.</text>
</comment>
<evidence type="ECO:0000313" key="3">
    <source>
        <dbReference type="Proteomes" id="UP001215598"/>
    </source>
</evidence>
<protein>
    <submittedName>
        <fullName evidence="2">RNA polymerase Rpb1, domain 6-domain-containing protein</fullName>
    </submittedName>
</protein>
<dbReference type="EMBL" id="JARKIB010000569">
    <property type="protein sequence ID" value="KAJ7699494.1"/>
    <property type="molecule type" value="Genomic_DNA"/>
</dbReference>
<feature type="domain" description="RNA polymerase Rpb1" evidence="1">
    <location>
        <begin position="2"/>
        <end position="149"/>
    </location>
</feature>
<dbReference type="GO" id="GO:0003899">
    <property type="term" value="F:DNA-directed RNA polymerase activity"/>
    <property type="evidence" value="ECO:0007669"/>
    <property type="project" value="InterPro"/>
</dbReference>
<name>A0AAD7DTM5_9AGAR</name>
<proteinExistence type="predicted"/>
<dbReference type="GO" id="GO:0006351">
    <property type="term" value="P:DNA-templated transcription"/>
    <property type="evidence" value="ECO:0007669"/>
    <property type="project" value="InterPro"/>
</dbReference>
<feature type="non-terminal residue" evidence="2">
    <location>
        <position position="1"/>
    </location>
</feature>
<organism evidence="2 3">
    <name type="scientific">Mycena metata</name>
    <dbReference type="NCBI Taxonomy" id="1033252"/>
    <lineage>
        <taxon>Eukaryota</taxon>
        <taxon>Fungi</taxon>
        <taxon>Dikarya</taxon>
        <taxon>Basidiomycota</taxon>
        <taxon>Agaricomycotina</taxon>
        <taxon>Agaricomycetes</taxon>
        <taxon>Agaricomycetidae</taxon>
        <taxon>Agaricales</taxon>
        <taxon>Marasmiineae</taxon>
        <taxon>Mycenaceae</taxon>
        <taxon>Mycena</taxon>
    </lineage>
</organism>
<evidence type="ECO:0000259" key="1">
    <source>
        <dbReference type="Pfam" id="PF04992"/>
    </source>
</evidence>
<dbReference type="SUPFAM" id="SSF64484">
    <property type="entry name" value="beta and beta-prime subunits of DNA dependent RNA-polymerase"/>
    <property type="match status" value="1"/>
</dbReference>
<dbReference type="Proteomes" id="UP001215598">
    <property type="component" value="Unassembled WGS sequence"/>
</dbReference>
<dbReference type="Pfam" id="PF04992">
    <property type="entry name" value="RNA_pol_Rpb1_6"/>
    <property type="match status" value="1"/>
</dbReference>
<reference evidence="2" key="1">
    <citation type="submission" date="2023-03" db="EMBL/GenBank/DDBJ databases">
        <title>Massive genome expansion in bonnet fungi (Mycena s.s.) driven by repeated elements and novel gene families across ecological guilds.</title>
        <authorList>
            <consortium name="Lawrence Berkeley National Laboratory"/>
            <person name="Harder C.B."/>
            <person name="Miyauchi S."/>
            <person name="Viragh M."/>
            <person name="Kuo A."/>
            <person name="Thoen E."/>
            <person name="Andreopoulos B."/>
            <person name="Lu D."/>
            <person name="Skrede I."/>
            <person name="Drula E."/>
            <person name="Henrissat B."/>
            <person name="Morin E."/>
            <person name="Kohler A."/>
            <person name="Barry K."/>
            <person name="LaButti K."/>
            <person name="Morin E."/>
            <person name="Salamov A."/>
            <person name="Lipzen A."/>
            <person name="Mereny Z."/>
            <person name="Hegedus B."/>
            <person name="Baldrian P."/>
            <person name="Stursova M."/>
            <person name="Weitz H."/>
            <person name="Taylor A."/>
            <person name="Grigoriev I.V."/>
            <person name="Nagy L.G."/>
            <person name="Martin F."/>
            <person name="Kauserud H."/>
        </authorList>
    </citation>
    <scope>NUCLEOTIDE SEQUENCE</scope>
    <source>
        <strain evidence="2">CBHHK182m</strain>
    </source>
</reference>
<feature type="non-terminal residue" evidence="2">
    <location>
        <position position="165"/>
    </location>
</feature>